<feature type="repeat" description="ANK" evidence="3">
    <location>
        <begin position="256"/>
        <end position="289"/>
    </location>
</feature>
<keyword evidence="8" id="KW-1185">Reference proteome</keyword>
<dbReference type="EMBL" id="BMFL01000022">
    <property type="protein sequence ID" value="GGF09085.1"/>
    <property type="molecule type" value="Genomic_DNA"/>
</dbReference>
<evidence type="ECO:0000256" key="4">
    <source>
        <dbReference type="SAM" id="SignalP"/>
    </source>
</evidence>
<evidence type="ECO:0000313" key="5">
    <source>
        <dbReference type="EMBL" id="GGF09085.1"/>
    </source>
</evidence>
<evidence type="ECO:0000313" key="7">
    <source>
        <dbReference type="Proteomes" id="UP000184120"/>
    </source>
</evidence>
<dbReference type="STRING" id="1434701.SAMN05443634_101149"/>
<gene>
    <name evidence="5" type="ORF">GCM10010984_27770</name>
    <name evidence="6" type="ORF">SAMN05443634_101149</name>
</gene>
<feature type="signal peptide" evidence="4">
    <location>
        <begin position="1"/>
        <end position="17"/>
    </location>
</feature>
<dbReference type="InterPro" id="IPR036770">
    <property type="entry name" value="Ankyrin_rpt-contain_sf"/>
</dbReference>
<feature type="repeat" description="ANK" evidence="3">
    <location>
        <begin position="88"/>
        <end position="120"/>
    </location>
</feature>
<reference evidence="6" key="2">
    <citation type="submission" date="2016-11" db="EMBL/GenBank/DDBJ databases">
        <authorList>
            <person name="Jaros S."/>
            <person name="Januszkiewicz K."/>
            <person name="Wedrychowicz H."/>
        </authorList>
    </citation>
    <scope>NUCLEOTIDE SEQUENCE [LARGE SCALE GENOMIC DNA]</scope>
    <source>
        <strain evidence="6">DSM 27989</strain>
    </source>
</reference>
<dbReference type="Pfam" id="PF13857">
    <property type="entry name" value="Ank_5"/>
    <property type="match status" value="1"/>
</dbReference>
<keyword evidence="2 3" id="KW-0040">ANK repeat</keyword>
<reference evidence="5" key="5">
    <citation type="submission" date="2024-05" db="EMBL/GenBank/DDBJ databases">
        <authorList>
            <person name="Sun Q."/>
            <person name="Zhou Y."/>
        </authorList>
    </citation>
    <scope>NUCLEOTIDE SEQUENCE</scope>
    <source>
        <strain evidence="5">CGMCC 1.12707</strain>
    </source>
</reference>
<sequence>MKKILVTLILLSSFLKAQTNTLLNGDFWKKNPPIEVVKEEILKGNNPAEANGGNHDVVSMAINNGADYETIVYLIEKPGNSVTKNTHDGRQYIHWAAMRGDLEVVDYLISKGSDLNRTDDKGATPLTFAAGFGQNNPELFEKFFKAGINPKQKYADGATVLLLAISNDKDLKLTDYLVTKGLSLKDTDDNGRTAFDYAARTGDVAFLKTLAQKGIKPTGNALIFASQGTRFASNKIDTYKYLIEDVKLNPNSKGLNGENALHNVVRKKDQTEIINYLISKGVDVNAVDKEGNNVLFSAAGTSNLDVVKTIVSKIKDINAVNAKGETALFSAVQHGSPEVMSYLIEKGAKTTINAKDGNLAFYLVQSYRAPRPGQASDFAEKLAILKNKGVKLNATDKDGNSLLHIAVAKNDLNLLKNLATLNLDINTQNKDGMTALHRAALIAKDDVIMKDLIATGAKKELKTEFDETAFDLASENESLKENNVNINFLK</sequence>
<dbReference type="PANTHER" id="PTHR24198">
    <property type="entry name" value="ANKYRIN REPEAT AND PROTEIN KINASE DOMAIN-CONTAINING PROTEIN"/>
    <property type="match status" value="1"/>
</dbReference>
<dbReference type="InterPro" id="IPR002110">
    <property type="entry name" value="Ankyrin_rpt"/>
</dbReference>
<dbReference type="Pfam" id="PF12796">
    <property type="entry name" value="Ank_2"/>
    <property type="match status" value="1"/>
</dbReference>
<dbReference type="Proteomes" id="UP000184120">
    <property type="component" value="Unassembled WGS sequence"/>
</dbReference>
<reference evidence="8" key="4">
    <citation type="journal article" date="2019" name="Int. J. Syst. Evol. Microbiol.">
        <title>The Global Catalogue of Microorganisms (GCM) 10K type strain sequencing project: providing services to taxonomists for standard genome sequencing and annotation.</title>
        <authorList>
            <consortium name="The Broad Institute Genomics Platform"/>
            <consortium name="The Broad Institute Genome Sequencing Center for Infectious Disease"/>
            <person name="Wu L."/>
            <person name="Ma J."/>
        </authorList>
    </citation>
    <scope>NUCLEOTIDE SEQUENCE [LARGE SCALE GENOMIC DNA]</scope>
    <source>
        <strain evidence="8">CGMCC 1.12707</strain>
    </source>
</reference>
<feature type="repeat" description="ANK" evidence="3">
    <location>
        <begin position="431"/>
        <end position="464"/>
    </location>
</feature>
<evidence type="ECO:0000313" key="8">
    <source>
        <dbReference type="Proteomes" id="UP000650994"/>
    </source>
</evidence>
<protein>
    <submittedName>
        <fullName evidence="6">Ankyrin repeat</fullName>
    </submittedName>
</protein>
<reference evidence="7" key="3">
    <citation type="submission" date="2016-11" db="EMBL/GenBank/DDBJ databases">
        <authorList>
            <person name="Varghese N."/>
            <person name="Submissions S."/>
        </authorList>
    </citation>
    <scope>NUCLEOTIDE SEQUENCE [LARGE SCALE GENOMIC DNA]</scope>
    <source>
        <strain evidence="7">DSM 27989</strain>
    </source>
</reference>
<feature type="chain" id="PRO_5012951942" evidence="4">
    <location>
        <begin position="18"/>
        <end position="490"/>
    </location>
</feature>
<keyword evidence="1" id="KW-0677">Repeat</keyword>
<dbReference type="PROSITE" id="PS50088">
    <property type="entry name" value="ANK_REPEAT"/>
    <property type="match status" value="5"/>
</dbReference>
<evidence type="ECO:0000256" key="1">
    <source>
        <dbReference type="ARBA" id="ARBA00022737"/>
    </source>
</evidence>
<feature type="repeat" description="ANK" evidence="3">
    <location>
        <begin position="398"/>
        <end position="430"/>
    </location>
</feature>
<dbReference type="SUPFAM" id="SSF48403">
    <property type="entry name" value="Ankyrin repeat"/>
    <property type="match status" value="2"/>
</dbReference>
<evidence type="ECO:0000256" key="2">
    <source>
        <dbReference type="ARBA" id="ARBA00023043"/>
    </source>
</evidence>
<dbReference type="Proteomes" id="UP000650994">
    <property type="component" value="Unassembled WGS sequence"/>
</dbReference>
<dbReference type="PROSITE" id="PS50297">
    <property type="entry name" value="ANK_REP_REGION"/>
    <property type="match status" value="5"/>
</dbReference>
<feature type="repeat" description="ANK" evidence="3">
    <location>
        <begin position="323"/>
        <end position="355"/>
    </location>
</feature>
<dbReference type="Pfam" id="PF13637">
    <property type="entry name" value="Ank_4"/>
    <property type="match status" value="2"/>
</dbReference>
<dbReference type="Gene3D" id="1.25.40.20">
    <property type="entry name" value="Ankyrin repeat-containing domain"/>
    <property type="match status" value="3"/>
</dbReference>
<dbReference type="SMART" id="SM00248">
    <property type="entry name" value="ANK"/>
    <property type="match status" value="10"/>
</dbReference>
<dbReference type="OrthoDB" id="2575953at2"/>
<keyword evidence="4" id="KW-0732">Signal</keyword>
<dbReference type="RefSeq" id="WP_072928924.1">
    <property type="nucleotide sequence ID" value="NZ_BMFL01000022.1"/>
</dbReference>
<dbReference type="PANTHER" id="PTHR24198:SF165">
    <property type="entry name" value="ANKYRIN REPEAT-CONTAINING PROTEIN-RELATED"/>
    <property type="match status" value="1"/>
</dbReference>
<accession>A0A1M6SW81</accession>
<proteinExistence type="predicted"/>
<dbReference type="EMBL" id="FRBH01000001">
    <property type="protein sequence ID" value="SHK48943.1"/>
    <property type="molecule type" value="Genomic_DNA"/>
</dbReference>
<evidence type="ECO:0000256" key="3">
    <source>
        <dbReference type="PROSITE-ProRule" id="PRU00023"/>
    </source>
</evidence>
<dbReference type="AlphaFoldDB" id="A0A1M6SW81"/>
<name>A0A1M6SW81_9FLAO</name>
<reference evidence="5" key="1">
    <citation type="journal article" date="2014" name="Int. J. Syst. Evol. Microbiol.">
        <title>Complete genome of a new Firmicutes species belonging to the dominant human colonic microbiota ('Ruminococcus bicirculans') reveals two chromosomes and a selective capacity to utilize plant glucans.</title>
        <authorList>
            <consortium name="NISC Comparative Sequencing Program"/>
            <person name="Wegmann U."/>
            <person name="Louis P."/>
            <person name="Goesmann A."/>
            <person name="Henrissat B."/>
            <person name="Duncan S.H."/>
            <person name="Flint H.J."/>
        </authorList>
    </citation>
    <scope>NUCLEOTIDE SEQUENCE</scope>
    <source>
        <strain evidence="5">CGMCC 1.12707</strain>
    </source>
</reference>
<organism evidence="6 7">
    <name type="scientific">Chishuiella changwenlii</name>
    <dbReference type="NCBI Taxonomy" id="1434701"/>
    <lineage>
        <taxon>Bacteria</taxon>
        <taxon>Pseudomonadati</taxon>
        <taxon>Bacteroidota</taxon>
        <taxon>Flavobacteriia</taxon>
        <taxon>Flavobacteriales</taxon>
        <taxon>Weeksellaceae</taxon>
        <taxon>Chishuiella</taxon>
    </lineage>
</organism>
<evidence type="ECO:0000313" key="6">
    <source>
        <dbReference type="EMBL" id="SHK48943.1"/>
    </source>
</evidence>